<evidence type="ECO:0000259" key="10">
    <source>
        <dbReference type="Pfam" id="PF08234"/>
    </source>
</evidence>
<organism evidence="11 12">
    <name type="scientific">Ricinus communis</name>
    <name type="common">Castor bean</name>
    <dbReference type="NCBI Taxonomy" id="3988"/>
    <lineage>
        <taxon>Eukaryota</taxon>
        <taxon>Viridiplantae</taxon>
        <taxon>Streptophyta</taxon>
        <taxon>Embryophyta</taxon>
        <taxon>Tracheophyta</taxon>
        <taxon>Spermatophyta</taxon>
        <taxon>Magnoliopsida</taxon>
        <taxon>eudicotyledons</taxon>
        <taxon>Gunneridae</taxon>
        <taxon>Pentapetalae</taxon>
        <taxon>rosids</taxon>
        <taxon>fabids</taxon>
        <taxon>Malpighiales</taxon>
        <taxon>Euphorbiaceae</taxon>
        <taxon>Acalyphoideae</taxon>
        <taxon>Acalypheae</taxon>
        <taxon>Ricinus</taxon>
    </lineage>
</organism>
<keyword evidence="9" id="KW-0539">Nucleus</keyword>
<evidence type="ECO:0000256" key="5">
    <source>
        <dbReference type="ARBA" id="ARBA00022776"/>
    </source>
</evidence>
<dbReference type="Proteomes" id="UP000008311">
    <property type="component" value="Unassembled WGS sequence"/>
</dbReference>
<keyword evidence="9" id="KW-0995">Kinetochore</keyword>
<keyword evidence="12" id="KW-1185">Reference proteome</keyword>
<comment type="similarity">
    <text evidence="2 9">Belongs to the SPC25 family.</text>
</comment>
<dbReference type="InterPro" id="IPR045143">
    <property type="entry name" value="Spc25"/>
</dbReference>
<keyword evidence="6" id="KW-0175">Coiled coil</keyword>
<dbReference type="GO" id="GO:0005634">
    <property type="term" value="C:nucleus"/>
    <property type="evidence" value="ECO:0007669"/>
    <property type="project" value="UniProtKB-SubCell"/>
</dbReference>
<evidence type="ECO:0000256" key="7">
    <source>
        <dbReference type="ARBA" id="ARBA00023306"/>
    </source>
</evidence>
<keyword evidence="4 9" id="KW-0132">Cell division</keyword>
<dbReference type="STRING" id="3988.B9RAX8"/>
<dbReference type="InParanoid" id="B9RAX8"/>
<dbReference type="PANTHER" id="PTHR14281">
    <property type="entry name" value="KINETOCHORE PROTEIN SPC25-RELATED"/>
    <property type="match status" value="1"/>
</dbReference>
<comment type="subunit">
    <text evidence="9">Component of the NDC80 complex.</text>
</comment>
<dbReference type="GO" id="GO:0051301">
    <property type="term" value="P:cell division"/>
    <property type="evidence" value="ECO:0007669"/>
    <property type="project" value="UniProtKB-UniRule"/>
</dbReference>
<dbReference type="Pfam" id="PF08234">
    <property type="entry name" value="Spindle_Spc25"/>
    <property type="match status" value="1"/>
</dbReference>
<evidence type="ECO:0000256" key="2">
    <source>
        <dbReference type="ARBA" id="ARBA00006379"/>
    </source>
</evidence>
<evidence type="ECO:0000313" key="11">
    <source>
        <dbReference type="EMBL" id="EEF51955.1"/>
    </source>
</evidence>
<evidence type="ECO:0000256" key="9">
    <source>
        <dbReference type="RuleBase" id="RU367150"/>
    </source>
</evidence>
<evidence type="ECO:0000256" key="1">
    <source>
        <dbReference type="ARBA" id="ARBA00004584"/>
    </source>
</evidence>
<dbReference type="AlphaFoldDB" id="B9RAX8"/>
<evidence type="ECO:0000256" key="4">
    <source>
        <dbReference type="ARBA" id="ARBA00022618"/>
    </source>
</evidence>
<dbReference type="EMBL" id="EQ973773">
    <property type="protein sequence ID" value="EEF51955.1"/>
    <property type="molecule type" value="Genomic_DNA"/>
</dbReference>
<comment type="function">
    <text evidence="9">Acts as a component of the essential kinetochore-associated NDC80 complex, which is required for chromosome segregation and spindle checkpoint activity.</text>
</comment>
<dbReference type="CDD" id="cd23784">
    <property type="entry name" value="RWD_Spc25"/>
    <property type="match status" value="1"/>
</dbReference>
<dbReference type="GO" id="GO:0007059">
    <property type="term" value="P:chromosome segregation"/>
    <property type="evidence" value="ECO:0000318"/>
    <property type="project" value="GO_Central"/>
</dbReference>
<comment type="subcellular location">
    <subcellularLocation>
        <location evidence="1">Chromosome</location>
        <location evidence="1">Centromere</location>
    </subcellularLocation>
    <subcellularLocation>
        <location evidence="9">Nucleus</location>
    </subcellularLocation>
    <subcellularLocation>
        <location evidence="9">Chromosome</location>
        <location evidence="9">Centromere</location>
        <location evidence="9">Kinetochore</location>
    </subcellularLocation>
</comment>
<dbReference type="eggNOG" id="KOG4657">
    <property type="taxonomic scope" value="Eukaryota"/>
</dbReference>
<keyword evidence="5 9" id="KW-0498">Mitosis</keyword>
<accession>B9RAX8</accession>
<evidence type="ECO:0000256" key="8">
    <source>
        <dbReference type="ARBA" id="ARBA00023328"/>
    </source>
</evidence>
<name>B9RAX8_RICCO</name>
<keyword evidence="8 9" id="KW-0137">Centromere</keyword>
<dbReference type="InterPro" id="IPR013255">
    <property type="entry name" value="Spc25_C"/>
</dbReference>
<reference evidence="12" key="1">
    <citation type="journal article" date="2010" name="Nat. Biotechnol.">
        <title>Draft genome sequence of the oilseed species Ricinus communis.</title>
        <authorList>
            <person name="Chan A.P."/>
            <person name="Crabtree J."/>
            <person name="Zhao Q."/>
            <person name="Lorenzi H."/>
            <person name="Orvis J."/>
            <person name="Puiu D."/>
            <person name="Melake-Berhan A."/>
            <person name="Jones K.M."/>
            <person name="Redman J."/>
            <person name="Chen G."/>
            <person name="Cahoon E.B."/>
            <person name="Gedil M."/>
            <person name="Stanke M."/>
            <person name="Haas B.J."/>
            <person name="Wortman J.R."/>
            <person name="Fraser-Liggett C.M."/>
            <person name="Ravel J."/>
            <person name="Rabinowicz P.D."/>
        </authorList>
    </citation>
    <scope>NUCLEOTIDE SEQUENCE [LARGE SCALE GENOMIC DNA]</scope>
    <source>
        <strain evidence="12">cv. Hale</strain>
    </source>
</reference>
<keyword evidence="7 9" id="KW-0131">Cell cycle</keyword>
<dbReference type="FunFam" id="3.30.457.50:FF:000001">
    <property type="entry name" value="Probable kinetochore protein spc25"/>
    <property type="match status" value="1"/>
</dbReference>
<keyword evidence="3 9" id="KW-0158">Chromosome</keyword>
<dbReference type="Gene3D" id="3.30.457.50">
    <property type="entry name" value="Chromosome segregation protein Spc25"/>
    <property type="match status" value="1"/>
</dbReference>
<feature type="domain" description="Chromosome segregation protein Spc25 C-terminal" evidence="10">
    <location>
        <begin position="146"/>
        <end position="213"/>
    </location>
</feature>
<evidence type="ECO:0000313" key="12">
    <source>
        <dbReference type="Proteomes" id="UP000008311"/>
    </source>
</evidence>
<sequence>MESLRAICEREVPIELQKIDSFTASVGQSLDSINSIVEQTLQNQGKLGKMKSSLREAEDEFVKVLAVKTRKEAKQMAIRDSISATRARVEELKRTVQVQRAKRDEYATIISHQSIDKGNQGIEHKEEIQEALSWYNKVLGFYIEGGRGVKFTFNNINMRNPYEEYTFTVRHENDTYTLLACDPHLNDTKELINELNKTNGLFKFVRTMREKFQEVASLGILPQSTSLHQESATISVSAPVLSVSTERSVSPMKENEHSYEVKKQSKKINLGRGANQALLSPRRSPRFVKYRSSYMHNSDKKDIEKYGSARSEVEVKPVVFSASLACVMFLTCSASIVSYSIA</sequence>
<proteinExistence type="inferred from homology"/>
<gene>
    <name evidence="11" type="ORF">RCOM_1509610</name>
</gene>
<dbReference type="FunCoup" id="B9RAX8">
    <property type="interactions" value="482"/>
</dbReference>
<dbReference type="GO" id="GO:0031262">
    <property type="term" value="C:Ndc80 complex"/>
    <property type="evidence" value="ECO:0000318"/>
    <property type="project" value="GO_Central"/>
</dbReference>
<dbReference type="PANTHER" id="PTHR14281:SF0">
    <property type="entry name" value="KINETOCHORE PROTEIN SPC25"/>
    <property type="match status" value="1"/>
</dbReference>
<evidence type="ECO:0000256" key="6">
    <source>
        <dbReference type="ARBA" id="ARBA00023054"/>
    </source>
</evidence>
<protein>
    <recommendedName>
        <fullName evidence="9">Kinetochore protein SPC25</fullName>
    </recommendedName>
</protein>
<evidence type="ECO:0000256" key="3">
    <source>
        <dbReference type="ARBA" id="ARBA00022454"/>
    </source>
</evidence>